<proteinExistence type="predicted"/>
<name>A0AAD1DNH5_9FLAO</name>
<gene>
    <name evidence="1" type="ORF">EG349_19350</name>
    <name evidence="2" type="ORF">EG353_18065</name>
</gene>
<protein>
    <recommendedName>
        <fullName evidence="5">PKD domain-containing protein</fullName>
    </recommendedName>
</protein>
<dbReference type="Gene3D" id="2.60.40.10">
    <property type="entry name" value="Immunoglobulins"/>
    <property type="match status" value="1"/>
</dbReference>
<evidence type="ECO:0000313" key="2">
    <source>
        <dbReference type="EMBL" id="AZA97319.1"/>
    </source>
</evidence>
<reference evidence="3 4" key="1">
    <citation type="submission" date="2018-11" db="EMBL/GenBank/DDBJ databases">
        <title>Proposal to divide the Flavobacteriaceae and reorganize its genera based on Amino Acid Identity values calculated from whole genome sequences.</title>
        <authorList>
            <person name="Nicholson A.C."/>
            <person name="Gulvik C.A."/>
            <person name="Whitney A.M."/>
            <person name="Humrighouse B.W."/>
            <person name="Bell M."/>
            <person name="Holmes B."/>
            <person name="Steigerwalt A.G."/>
            <person name="Villarma A."/>
            <person name="Sheth M."/>
            <person name="Batra D."/>
            <person name="Pryor J."/>
            <person name="Bernardet J.-F."/>
            <person name="Hugo C."/>
            <person name="Kampfer P."/>
            <person name="Newman J."/>
            <person name="McQuiston J.R."/>
        </authorList>
    </citation>
    <scope>NUCLEOTIDE SEQUENCE [LARGE SCALE GENOMIC DNA]</scope>
    <source>
        <strain evidence="1 3">G0207</strain>
        <strain evidence="2 4">H5143</strain>
    </source>
</reference>
<evidence type="ECO:0000313" key="4">
    <source>
        <dbReference type="Proteomes" id="UP000281741"/>
    </source>
</evidence>
<evidence type="ECO:0008006" key="5">
    <source>
        <dbReference type="Google" id="ProtNLM"/>
    </source>
</evidence>
<dbReference type="InterPro" id="IPR013783">
    <property type="entry name" value="Ig-like_fold"/>
</dbReference>
<evidence type="ECO:0000313" key="1">
    <source>
        <dbReference type="EMBL" id="AZA88776.1"/>
    </source>
</evidence>
<dbReference type="Proteomes" id="UP000274073">
    <property type="component" value="Chromosome"/>
</dbReference>
<accession>A0AAD1DNH5</accession>
<dbReference type="RefSeq" id="WP_123855415.1">
    <property type="nucleotide sequence ID" value="NZ_CP033912.1"/>
</dbReference>
<dbReference type="EMBL" id="CP033912">
    <property type="protein sequence ID" value="AZA97319.1"/>
    <property type="molecule type" value="Genomic_DNA"/>
</dbReference>
<dbReference type="Proteomes" id="UP000281741">
    <property type="component" value="Chromosome"/>
</dbReference>
<dbReference type="EMBL" id="CP033915">
    <property type="protein sequence ID" value="AZA88776.1"/>
    <property type="molecule type" value="Genomic_DNA"/>
</dbReference>
<dbReference type="AlphaFoldDB" id="A0AAD1DNH5"/>
<dbReference type="Pfam" id="PF22352">
    <property type="entry name" value="K319L-like_PKD"/>
    <property type="match status" value="1"/>
</dbReference>
<evidence type="ECO:0000313" key="3">
    <source>
        <dbReference type="Proteomes" id="UP000274073"/>
    </source>
</evidence>
<keyword evidence="4" id="KW-1185">Reference proteome</keyword>
<sequence length="873" mass="98608">MNNQLSNISTQYRKFTKGQYVKHTQFNEFLDFFEDQDRLSRVMLQGVGIVCGFKPELIYKGRLLSGIRLSQGVAVTTDGDLLTLNNTNKVSEDLYVSDLKTIDIQNKEYTHFKVYEDSKVKYEPFRENNGLGKQVELWELATEKDADSDFQPISKLAGLENKYLLLYLESYEKEIKPCRGVDCDNHGLQQIRNLKVLVTTADGITNILGADFLPLSVDDIPKEKRLDRVQSHPLFIDDILKYGKQKRVIVEKLITEQGVDTHFSPSDIKSLYSDVLVNNEYGKVIFEKINTIAQLIGLPHVDYQDFRERLESFLIQNAGFQYAYDVVKDLADTYFEIIKLLPKAFTVDLPDLNSFPKHIMLGKLIPVKQLDFSRHRFYNSSVLDEEKTVLKVKLLIRRFAQQAKGFRNFTVADDGSAEIKITPSQKLGALSEKAVPFYYKISEEFLKTWNFNKTSNRSYEDNLTYNNFLSPEEHIQEPLLFNIDKNSFYNIEGHQGMHYQQAFQILNQIKDEKQLGFDVMMLSLEELADNKDFFRAYFNEYIEKNPGLEHKRGVEKGGTFIILYESSENPVVIADFSLPYICCNPKVDVKLTLPTDVICFKSGSIPFTVYPINGVVKAVVATGLDGGVEQLPGGQYVFNPTKVSPQLHDKPIAFTVNGKTTACTIKVIKEPDVHIEVVAVEYPESGSNATTVKFKVSGQGFTTYDYTWDFLQNGNFINLKPDAQGNVSYTYYNLNSSYIPLITVNVNGKGCPRTVIIRNWYNGPVTVIESISFPKGNCCEGRTPVITADAGGDQSFPLSVNAFVLQGHGSGAQSLYYSWTQTQGPSVTLTDINKPSLTVKNLVIGTYEFKLTVIDAISGAYATDLAQVIVSEK</sequence>
<organism evidence="1 3">
    <name type="scientific">Chryseobacterium shandongense</name>
    <dbReference type="NCBI Taxonomy" id="1493872"/>
    <lineage>
        <taxon>Bacteria</taxon>
        <taxon>Pseudomonadati</taxon>
        <taxon>Bacteroidota</taxon>
        <taxon>Flavobacteriia</taxon>
        <taxon>Flavobacteriales</taxon>
        <taxon>Weeksellaceae</taxon>
        <taxon>Chryseobacterium group</taxon>
        <taxon>Chryseobacterium</taxon>
    </lineage>
</organism>